<dbReference type="InterPro" id="IPR029058">
    <property type="entry name" value="AB_hydrolase_fold"/>
</dbReference>
<evidence type="ECO:0000256" key="2">
    <source>
        <dbReference type="SAM" id="Phobius"/>
    </source>
</evidence>
<reference evidence="4 5" key="1">
    <citation type="submission" date="2024-04" db="EMBL/GenBank/DDBJ databases">
        <title>Tritrichomonas musculus Genome.</title>
        <authorList>
            <person name="Alves-Ferreira E."/>
            <person name="Grigg M."/>
            <person name="Lorenzi H."/>
            <person name="Galac M."/>
        </authorList>
    </citation>
    <scope>NUCLEOTIDE SEQUENCE [LARGE SCALE GENOMIC DNA]</scope>
    <source>
        <strain evidence="4 5">EAF2021</strain>
    </source>
</reference>
<dbReference type="Gene3D" id="3.40.50.1820">
    <property type="entry name" value="alpha/beta hydrolase"/>
    <property type="match status" value="2"/>
</dbReference>
<keyword evidence="2" id="KW-0472">Membrane</keyword>
<sequence length="1878" mass="211885">MMLTYFLFLKFVFTSQKLLSRNEKYGTEYLESEGITGNYEFDQYVQSRTIPATYFTAFSVGGAKDNYPLSNLFDDNANTFWSSQLPNTDTFHNTLYINFTAKVTLEAILYDTSYSTDGETRRFDGFPTTFNIYAATDDGPYELKATFTGNPVYPMQRIEFVFQTPITCDQLQLEFAEVTPDGSFSNFALNANSGGIYFLGDILTNRAGFFKSSHIYANNRQYINLNKVPASSFTAFATGGQKDDKPLSNLFDDNKDTYWSSKDPNTDTFRNSLIINFTNTVTIDSILYDTAFSTSGQTRRFNGFPTILNIYTSTNNKRFRLHTTFTGNPVYPMSQILFKFSEPITCDQMQLEFYEVTPDMSFSYGANNPTSGGLTFFKYNSSLPIQGTTNNYANNEYVQSKIIKSTYFTAFSTGGSKNNYPLSNLFDSKANTYWNSQLPNTDTFHNTLYINFTAKVTLEAILYDTAYSTKGETRRFDGFPTTFNIYAATDDGPYELKATFTGNPVYPMQRIEFVFQTPITCDQLQLEFAEVTPDGSFSNFALNANSGGIYFLGDILTNRVGIASPTGNFFNNVNAVNFYKVPASSFTAFATGGQKDDKPLSNLFDDNKDTYWSSKDPNTDTFRNSLIINFTNTVTIDSILYDTAYSTSGQTRRFDGFPTILNIYTSTNNKRFRLHTTFTGNPAYPMSQILFKFSEPITCDQMQLEFYEVTPNVFFADGANNPCSGGLLFIKYEKQIETIKPLLLVSGINESPIYATITKNDLYPECPSDVNRLLLTSAKTSNSNFFTNNPKCLAKLLQVQLNTNTGKVEQLPEILTDSTTFMDFSEIPSLRNIAFSALHSGYKNSDTLFSIGYNYFLHPVTSFPVYDQLKSKIEEIYQKNNQKIVFLSRNQGSSFVSIFISNYSDPEWVKKYIDSVIFISPTFAGTTSFSNLFYQFYPPFQECDELKTTIMRMPGLHIKLPNYAVFNDYPVLYNLNKDFDQHNGEFVFPFLKFYDRADDEAELIFKADVEKYLKVPIPEPPVPSLIIYNDNIDTEDGFIIYQHQYHVVQNIAKNGDGVVISKGSEYACTNWKTSKCLNLHDSTTNSEIPSNLKSIMSIIDFISSNKTKDNEEPRNALFFTSDFEKSSLYATITDPSKASMCPSNLKKFTLLSITNPDSWKIIDDNNKEYWLSDECIAMLIRTNLDESEQSIAFAPGVKLSIPKIGYYYKMHDFEEIIKEAIEKGHNIYKDIFDVSYNYIHYPFMADQVYDDLKKHIENYFIETGMKSFIIGHGEGASFVENFITNHVSSLWAKKFVDGIIFYAPSFAGSGAYDRLVTGNYGSGFPDSNDEMKKSTQRMPGLHVMMPNEEVYGEKVVIKNYPNEGDQSNSTFSASLLKQLGKMDETAYKIFQLTDKYRKSPLKEPPVPSLVIYNDFIETEDGYIFDSATNNVSKIYGKGDGTISNIGPVYACKNWKRATCYNFNQSDVTHDNIPKNKVTIEKTFEFIEKVKTWKNPSPCLLPTPIPPPPETPKQTITATPPQSLTPIPPQSPTPHPSHTPAAPIPDLPSDLTGEITLTGSNCSLEHRCEAIVTGENYVLVQIKVTDFSNYWNPSNGGAIHLINTGINCSEASFNTCSSTAGGGGGIFILNDLEIDNIINLTSIQFNKCSAVYGGSIYIYSRYTPAYIQNCTFKYSTLIPFSETNSNEGIFIDGSAIFSTVMSGSYTNLDFDECQSTAVKFYNNFDLKPSDDRIKTQITENSLLSISNCRFKNGLNSKSAIYYLTDLKGTSFEVKDCIFTGHLNKDSHYIEGKIISKDAPKMKVISCKFSSNSIRAFNINSNNRFLLVDLNDQEFTKETIYNGNLIVIVSTVTLLCLLLTIILVRKRNTTKAYSDEELIL</sequence>
<protein>
    <recommendedName>
        <fullName evidence="6">F5/8 type C domain-containing protein</fullName>
    </recommendedName>
</protein>
<evidence type="ECO:0000256" key="3">
    <source>
        <dbReference type="SAM" id="SignalP"/>
    </source>
</evidence>
<comment type="caution">
    <text evidence="4">The sequence shown here is derived from an EMBL/GenBank/DDBJ whole genome shotgun (WGS) entry which is preliminary data.</text>
</comment>
<feature type="chain" id="PRO_5045830693" description="F5/8 type C domain-containing protein" evidence="3">
    <location>
        <begin position="21"/>
        <end position="1878"/>
    </location>
</feature>
<feature type="signal peptide" evidence="3">
    <location>
        <begin position="1"/>
        <end position="20"/>
    </location>
</feature>
<evidence type="ECO:0000313" key="5">
    <source>
        <dbReference type="Proteomes" id="UP001470230"/>
    </source>
</evidence>
<dbReference type="InterPro" id="IPR008979">
    <property type="entry name" value="Galactose-bd-like_sf"/>
</dbReference>
<keyword evidence="2" id="KW-0812">Transmembrane</keyword>
<evidence type="ECO:0000256" key="1">
    <source>
        <dbReference type="SAM" id="MobiDB-lite"/>
    </source>
</evidence>
<feature type="compositionally biased region" description="Pro residues" evidence="1">
    <location>
        <begin position="1525"/>
        <end position="1545"/>
    </location>
</feature>
<organism evidence="4 5">
    <name type="scientific">Tritrichomonas musculus</name>
    <dbReference type="NCBI Taxonomy" id="1915356"/>
    <lineage>
        <taxon>Eukaryota</taxon>
        <taxon>Metamonada</taxon>
        <taxon>Parabasalia</taxon>
        <taxon>Tritrichomonadida</taxon>
        <taxon>Tritrichomonadidae</taxon>
        <taxon>Tritrichomonas</taxon>
    </lineage>
</organism>
<accession>A0ABR2H8N4</accession>
<dbReference type="Proteomes" id="UP001470230">
    <property type="component" value="Unassembled WGS sequence"/>
</dbReference>
<gene>
    <name evidence="4" type="ORF">M9Y10_026339</name>
</gene>
<dbReference type="EMBL" id="JAPFFF010000039">
    <property type="protein sequence ID" value="KAK8842112.1"/>
    <property type="molecule type" value="Genomic_DNA"/>
</dbReference>
<feature type="transmembrane region" description="Helical" evidence="2">
    <location>
        <begin position="1843"/>
        <end position="1862"/>
    </location>
</feature>
<keyword evidence="2" id="KW-1133">Transmembrane helix</keyword>
<dbReference type="Pfam" id="PF02450">
    <property type="entry name" value="LCAT"/>
    <property type="match status" value="2"/>
</dbReference>
<feature type="compositionally biased region" description="Pro residues" evidence="1">
    <location>
        <begin position="1498"/>
        <end position="1510"/>
    </location>
</feature>
<evidence type="ECO:0008006" key="6">
    <source>
        <dbReference type="Google" id="ProtNLM"/>
    </source>
</evidence>
<evidence type="ECO:0000313" key="4">
    <source>
        <dbReference type="EMBL" id="KAK8842112.1"/>
    </source>
</evidence>
<feature type="region of interest" description="Disordered" evidence="1">
    <location>
        <begin position="1497"/>
        <end position="1549"/>
    </location>
</feature>
<keyword evidence="5" id="KW-1185">Reference proteome</keyword>
<name>A0ABR2H8N4_9EUKA</name>
<dbReference type="Gene3D" id="2.60.120.260">
    <property type="entry name" value="Galactose-binding domain-like"/>
    <property type="match status" value="4"/>
</dbReference>
<proteinExistence type="predicted"/>
<dbReference type="InterPro" id="IPR003386">
    <property type="entry name" value="LACT/PDAT_acylTrfase"/>
</dbReference>
<dbReference type="PANTHER" id="PTHR11440">
    <property type="entry name" value="LECITHIN-CHOLESTEROL ACYLTRANSFERASE-RELATED"/>
    <property type="match status" value="1"/>
</dbReference>
<keyword evidence="3" id="KW-0732">Signal</keyword>
<dbReference type="SUPFAM" id="SSF49785">
    <property type="entry name" value="Galactose-binding domain-like"/>
    <property type="match status" value="4"/>
</dbReference>